<sequence>MNSSCFIKYLLIAFVISAIVVVYNWISPTGHIYSVWAGITFFVVMGLRTRPISPLYR</sequence>
<keyword evidence="1" id="KW-1133">Transmembrane helix</keyword>
<feature type="transmembrane region" description="Helical" evidence="1">
    <location>
        <begin position="32"/>
        <end position="49"/>
    </location>
</feature>
<evidence type="ECO:0000313" key="3">
    <source>
        <dbReference type="Proteomes" id="UP001162044"/>
    </source>
</evidence>
<proteinExistence type="predicted"/>
<name>A0AB35L9B8_PRORE</name>
<evidence type="ECO:0000256" key="1">
    <source>
        <dbReference type="SAM" id="Phobius"/>
    </source>
</evidence>
<keyword evidence="1" id="KW-0472">Membrane</keyword>
<dbReference type="Proteomes" id="UP001162044">
    <property type="component" value="Unassembled WGS sequence"/>
</dbReference>
<dbReference type="RefSeq" id="WP_164528222.1">
    <property type="nucleotide sequence ID" value="NZ_JARVQW010000004.1"/>
</dbReference>
<reference evidence="2" key="2">
    <citation type="submission" date="2023-10" db="EMBL/GenBank/DDBJ databases">
        <title>Analysis of Resistance Genes of Carbapenem-resistant Providencia rettgeri.</title>
        <authorList>
            <person name="Liu M."/>
        </authorList>
    </citation>
    <scope>NUCLEOTIDE SEQUENCE</scope>
    <source>
        <strain evidence="2">QITACRE101</strain>
    </source>
</reference>
<organism evidence="2 3">
    <name type="scientific">Providencia rettgeri</name>
    <dbReference type="NCBI Taxonomy" id="587"/>
    <lineage>
        <taxon>Bacteria</taxon>
        <taxon>Pseudomonadati</taxon>
        <taxon>Pseudomonadota</taxon>
        <taxon>Gammaproteobacteria</taxon>
        <taxon>Enterobacterales</taxon>
        <taxon>Morganellaceae</taxon>
        <taxon>Providencia</taxon>
    </lineage>
</organism>
<evidence type="ECO:0000313" key="2">
    <source>
        <dbReference type="EMBL" id="MDH2305663.1"/>
    </source>
</evidence>
<reference evidence="2" key="1">
    <citation type="submission" date="2023-04" db="EMBL/GenBank/DDBJ databases">
        <authorList>
            <person name="Li W."/>
        </authorList>
    </citation>
    <scope>NUCLEOTIDE SEQUENCE</scope>
    <source>
        <strain evidence="2">QITACRE101</strain>
    </source>
</reference>
<comment type="caution">
    <text evidence="2">The sequence shown here is derived from an EMBL/GenBank/DDBJ whole genome shotgun (WGS) entry which is preliminary data.</text>
</comment>
<dbReference type="AlphaFoldDB" id="A0AB35L9B8"/>
<protein>
    <submittedName>
        <fullName evidence="2">Uncharacterized protein</fullName>
    </submittedName>
</protein>
<dbReference type="EMBL" id="JARVQW010000004">
    <property type="protein sequence ID" value="MDH2305663.1"/>
    <property type="molecule type" value="Genomic_DNA"/>
</dbReference>
<keyword evidence="1" id="KW-0812">Transmembrane</keyword>
<gene>
    <name evidence="2" type="ORF">QDQ51_09590</name>
</gene>
<accession>A0AB35L9B8</accession>
<feature type="transmembrane region" description="Helical" evidence="1">
    <location>
        <begin position="7"/>
        <end position="26"/>
    </location>
</feature>